<organism evidence="2 3">
    <name type="scientific">Cocos nucifera</name>
    <name type="common">Coconut palm</name>
    <dbReference type="NCBI Taxonomy" id="13894"/>
    <lineage>
        <taxon>Eukaryota</taxon>
        <taxon>Viridiplantae</taxon>
        <taxon>Streptophyta</taxon>
        <taxon>Embryophyta</taxon>
        <taxon>Tracheophyta</taxon>
        <taxon>Spermatophyta</taxon>
        <taxon>Magnoliopsida</taxon>
        <taxon>Liliopsida</taxon>
        <taxon>Arecaceae</taxon>
        <taxon>Arecoideae</taxon>
        <taxon>Cocoseae</taxon>
        <taxon>Attaleinae</taxon>
        <taxon>Cocos</taxon>
    </lineage>
</organism>
<dbReference type="EMBL" id="CM017878">
    <property type="protein sequence ID" value="KAG1355261.1"/>
    <property type="molecule type" value="Genomic_DNA"/>
</dbReference>
<dbReference type="AlphaFoldDB" id="A0A8K0IFU4"/>
<accession>A0A8K0IFU4</accession>
<proteinExistence type="predicted"/>
<reference evidence="2" key="1">
    <citation type="journal article" date="2017" name="Gigascience">
        <title>The genome draft of coconut (Cocos nucifera).</title>
        <authorList>
            <person name="Xiao Y."/>
            <person name="Xu P."/>
            <person name="Fan H."/>
            <person name="Baudouin L."/>
            <person name="Xia W."/>
            <person name="Bocs S."/>
            <person name="Xu J."/>
            <person name="Li Q."/>
            <person name="Guo A."/>
            <person name="Zhou L."/>
            <person name="Li J."/>
            <person name="Wu Y."/>
            <person name="Ma Z."/>
            <person name="Armero A."/>
            <person name="Issali A.E."/>
            <person name="Liu N."/>
            <person name="Peng M."/>
            <person name="Yang Y."/>
        </authorList>
    </citation>
    <scope>NUCLEOTIDE SEQUENCE</scope>
    <source>
        <tissue evidence="2">Spear leaf of Hainan Tall coconut</tissue>
    </source>
</reference>
<reference evidence="2" key="2">
    <citation type="submission" date="2019-07" db="EMBL/GenBank/DDBJ databases">
        <authorList>
            <person name="Yang Y."/>
            <person name="Bocs S."/>
            <person name="Baudouin L."/>
        </authorList>
    </citation>
    <scope>NUCLEOTIDE SEQUENCE</scope>
    <source>
        <tissue evidence="2">Spear leaf of Hainan Tall coconut</tissue>
    </source>
</reference>
<evidence type="ECO:0000256" key="1">
    <source>
        <dbReference type="SAM" id="MobiDB-lite"/>
    </source>
</evidence>
<gene>
    <name evidence="2" type="ORF">COCNU_07G013730</name>
</gene>
<evidence type="ECO:0000313" key="2">
    <source>
        <dbReference type="EMBL" id="KAG1355261.1"/>
    </source>
</evidence>
<evidence type="ECO:0000313" key="3">
    <source>
        <dbReference type="Proteomes" id="UP000797356"/>
    </source>
</evidence>
<feature type="region of interest" description="Disordered" evidence="1">
    <location>
        <begin position="1"/>
        <end position="31"/>
    </location>
</feature>
<sequence length="198" mass="21277">MLQLSSARRRQAKASSTQSRSPGNTIARVSDVAPPVMPLPVPVNMRGSKSSLVSEPVNPMVETRVGPTNLAIVVVDMPTNSIVETVVKVVLIVSLVHVTIKEHPTGEASIESLSTGTVKVAEMTKLSKPAKTIETMGLSEQMVPVFSLPSIETRVEVSQLAPLFPSAMEILRIAFKFLDGHLSLEEKWALEGKVLNTG</sequence>
<name>A0A8K0IFU4_COCNU</name>
<dbReference type="Proteomes" id="UP000797356">
    <property type="component" value="Chromosome 7"/>
</dbReference>
<protein>
    <submittedName>
        <fullName evidence="2">Uncharacterized protein</fullName>
    </submittedName>
</protein>
<keyword evidence="3" id="KW-1185">Reference proteome</keyword>
<comment type="caution">
    <text evidence="2">The sequence shown here is derived from an EMBL/GenBank/DDBJ whole genome shotgun (WGS) entry which is preliminary data.</text>
</comment>